<dbReference type="Pfam" id="PF14258">
    <property type="entry name" value="DUF4350"/>
    <property type="match status" value="1"/>
</dbReference>
<dbReference type="Proteomes" id="UP000664293">
    <property type="component" value="Unassembled WGS sequence"/>
</dbReference>
<comment type="caution">
    <text evidence="3">The sequence shown here is derived from an EMBL/GenBank/DDBJ whole genome shotgun (WGS) entry which is preliminary data.</text>
</comment>
<feature type="domain" description="DUF4350" evidence="2">
    <location>
        <begin position="41"/>
        <end position="313"/>
    </location>
</feature>
<evidence type="ECO:0000313" key="4">
    <source>
        <dbReference type="Proteomes" id="UP000664293"/>
    </source>
</evidence>
<accession>A0ABS3E388</accession>
<keyword evidence="4" id="KW-1185">Reference proteome</keyword>
<organism evidence="3 4">
    <name type="scientific">Microbulbifer salipaludis</name>
    <dbReference type="NCBI Taxonomy" id="187980"/>
    <lineage>
        <taxon>Bacteria</taxon>
        <taxon>Pseudomonadati</taxon>
        <taxon>Pseudomonadota</taxon>
        <taxon>Gammaproteobacteria</taxon>
        <taxon>Cellvibrionales</taxon>
        <taxon>Microbulbiferaceae</taxon>
        <taxon>Microbulbifer</taxon>
    </lineage>
</organism>
<dbReference type="EMBL" id="JAEKJR010000001">
    <property type="protein sequence ID" value="MBN8429774.1"/>
    <property type="molecule type" value="Genomic_DNA"/>
</dbReference>
<reference evidence="3 4" key="1">
    <citation type="submission" date="2020-12" db="EMBL/GenBank/DDBJ databases">
        <title>Oil enriched cultivation method for isolating marine PHA-producing bacteria.</title>
        <authorList>
            <person name="Zheng W."/>
            <person name="Yu S."/>
            <person name="Huang Y."/>
        </authorList>
    </citation>
    <scope>NUCLEOTIDE SEQUENCE [LARGE SCALE GENOMIC DNA]</scope>
    <source>
        <strain evidence="3 4">SN0-2</strain>
    </source>
</reference>
<sequence length="463" mass="51978">MKLSRLAIFVTLLLVAVASGLFLVFFERHTEEVDRGFGPEARRNPYLAAHRFLDRLGIHHRRADNISVLATLNDGDALFLASSSQIYNADRLREFMDWIDSGGHAIVIAHQGIGDHEQDLLLQALGLGVTEGDLDLYFNRQLREVFGEEASELQGKTVSELMREHNRKLREEQRSHGSDENNHNTSKHSGASQQTAASSEATPANAESHNTQPRNPDIDPERLINLTSDGGTSYALYFNPRTAFTHEMMGQASDVDVDGEPLHWVAFQNIPTLSPLVYYERGRGRLTLMTDASLWQNDRIGEFDHAYFLAHLVGERDLVMITRPRFDTLGTLIQRYALELLVAGLLALAAWIANRSRHFGPLAPAPASARRSLLEHIRACGQFYWRQNRGERLFEQIRTPLRARLSGNQPYDATQQQYVAAKVAEKTGLAAAEIIDTLWGPAPHTQEDFTARLRSIQIIEAAL</sequence>
<feature type="region of interest" description="Disordered" evidence="1">
    <location>
        <begin position="167"/>
        <end position="225"/>
    </location>
</feature>
<feature type="compositionally biased region" description="Basic and acidic residues" evidence="1">
    <location>
        <begin position="167"/>
        <end position="182"/>
    </location>
</feature>
<feature type="compositionally biased region" description="Polar residues" evidence="1">
    <location>
        <begin position="205"/>
        <end position="214"/>
    </location>
</feature>
<evidence type="ECO:0000313" key="3">
    <source>
        <dbReference type="EMBL" id="MBN8429774.1"/>
    </source>
</evidence>
<dbReference type="RefSeq" id="WP_206998822.1">
    <property type="nucleotide sequence ID" value="NZ_JAEKJR010000001.1"/>
</dbReference>
<proteinExistence type="predicted"/>
<feature type="compositionally biased region" description="Low complexity" evidence="1">
    <location>
        <begin position="189"/>
        <end position="202"/>
    </location>
</feature>
<evidence type="ECO:0000256" key="1">
    <source>
        <dbReference type="SAM" id="MobiDB-lite"/>
    </source>
</evidence>
<protein>
    <submittedName>
        <fullName evidence="3">DUF4350 domain-containing protein</fullName>
    </submittedName>
</protein>
<dbReference type="InterPro" id="IPR025646">
    <property type="entry name" value="DUF4350"/>
</dbReference>
<gene>
    <name evidence="3" type="ORF">JF535_02800</name>
</gene>
<name>A0ABS3E388_9GAMM</name>
<evidence type="ECO:0000259" key="2">
    <source>
        <dbReference type="Pfam" id="PF14258"/>
    </source>
</evidence>